<dbReference type="Gene3D" id="3.30.559.30">
    <property type="entry name" value="Nonribosomal peptide synthetase, condensation domain"/>
    <property type="match status" value="2"/>
</dbReference>
<protein>
    <recommendedName>
        <fullName evidence="5">Carrier domain-containing protein</fullName>
    </recommendedName>
</protein>
<dbReference type="GO" id="GO:0043041">
    <property type="term" value="P:amino acid activation for nonribosomal peptide biosynthetic process"/>
    <property type="evidence" value="ECO:0007669"/>
    <property type="project" value="TreeGrafter"/>
</dbReference>
<dbReference type="Gene3D" id="3.30.300.30">
    <property type="match status" value="1"/>
</dbReference>
<dbReference type="Pfam" id="PF00501">
    <property type="entry name" value="AMP-binding"/>
    <property type="match status" value="1"/>
</dbReference>
<dbReference type="FunFam" id="3.30.300.30:FF:000010">
    <property type="entry name" value="Enterobactin synthetase component F"/>
    <property type="match status" value="1"/>
</dbReference>
<dbReference type="Pfam" id="PF00668">
    <property type="entry name" value="Condensation"/>
    <property type="match status" value="2"/>
</dbReference>
<evidence type="ECO:0000256" key="1">
    <source>
        <dbReference type="ARBA" id="ARBA00001957"/>
    </source>
</evidence>
<dbReference type="CDD" id="cd19531">
    <property type="entry name" value="LCL_NRPS-like"/>
    <property type="match status" value="2"/>
</dbReference>
<dbReference type="InterPro" id="IPR025110">
    <property type="entry name" value="AMP-bd_C"/>
</dbReference>
<evidence type="ECO:0000256" key="2">
    <source>
        <dbReference type="ARBA" id="ARBA00006432"/>
    </source>
</evidence>
<dbReference type="GO" id="GO:0005737">
    <property type="term" value="C:cytoplasm"/>
    <property type="evidence" value="ECO:0007669"/>
    <property type="project" value="TreeGrafter"/>
</dbReference>
<dbReference type="CDD" id="cd17651">
    <property type="entry name" value="A_NRPS_VisG_like"/>
    <property type="match status" value="1"/>
</dbReference>
<dbReference type="Gene3D" id="3.40.50.980">
    <property type="match status" value="2"/>
</dbReference>
<keyword evidence="4" id="KW-0597">Phosphoprotein</keyword>
<dbReference type="GO" id="GO:0008610">
    <property type="term" value="P:lipid biosynthetic process"/>
    <property type="evidence" value="ECO:0007669"/>
    <property type="project" value="UniProtKB-ARBA"/>
</dbReference>
<dbReference type="GO" id="GO:0003824">
    <property type="term" value="F:catalytic activity"/>
    <property type="evidence" value="ECO:0007669"/>
    <property type="project" value="InterPro"/>
</dbReference>
<dbReference type="Gene3D" id="1.10.1200.10">
    <property type="entry name" value="ACP-like"/>
    <property type="match status" value="2"/>
</dbReference>
<dbReference type="PANTHER" id="PTHR45527:SF1">
    <property type="entry name" value="FATTY ACID SYNTHASE"/>
    <property type="match status" value="1"/>
</dbReference>
<dbReference type="Gene3D" id="3.30.559.10">
    <property type="entry name" value="Chloramphenicol acetyltransferase-like domain"/>
    <property type="match status" value="2"/>
</dbReference>
<dbReference type="FunFam" id="1.10.1200.10:FF:000005">
    <property type="entry name" value="Nonribosomal peptide synthetase 1"/>
    <property type="match status" value="1"/>
</dbReference>
<reference evidence="6 7" key="1">
    <citation type="journal article" date="2015" name="Int. J. Syst. Evol. Microbiol.">
        <title>Tumebacillus algifaecis sp. nov., isolated from decomposing algal scum.</title>
        <authorList>
            <person name="Wu Y.F."/>
            <person name="Zhang B."/>
            <person name="Xing P."/>
            <person name="Wu Q.L."/>
            <person name="Liu S.J."/>
        </authorList>
    </citation>
    <scope>NUCLEOTIDE SEQUENCE [LARGE SCALE GENOMIC DNA]</scope>
    <source>
        <strain evidence="6 7">THMBR28</strain>
    </source>
</reference>
<feature type="domain" description="Carrier" evidence="5">
    <location>
        <begin position="1541"/>
        <end position="1617"/>
    </location>
</feature>
<feature type="domain" description="Carrier" evidence="5">
    <location>
        <begin position="464"/>
        <end position="539"/>
    </location>
</feature>
<dbReference type="NCBIfam" id="TIGR01733">
    <property type="entry name" value="AA-adenyl-dom"/>
    <property type="match status" value="1"/>
</dbReference>
<dbReference type="OrthoDB" id="2378856at2"/>
<dbReference type="Pfam" id="PF13193">
    <property type="entry name" value="AMP-binding_C"/>
    <property type="match status" value="1"/>
</dbReference>
<dbReference type="KEGG" id="tab:CIG75_06550"/>
<dbReference type="InterPro" id="IPR020845">
    <property type="entry name" value="AMP-binding_CS"/>
</dbReference>
<dbReference type="FunFam" id="3.30.559.10:FF:000012">
    <property type="entry name" value="Non-ribosomal peptide synthetase"/>
    <property type="match status" value="2"/>
</dbReference>
<dbReference type="SUPFAM" id="SSF56801">
    <property type="entry name" value="Acetyl-CoA synthetase-like"/>
    <property type="match status" value="1"/>
</dbReference>
<name>A0A223CZT9_9BACL</name>
<dbReference type="InterPro" id="IPR009081">
    <property type="entry name" value="PP-bd_ACP"/>
</dbReference>
<gene>
    <name evidence="6" type="ORF">CIG75_06550</name>
</gene>
<dbReference type="InterPro" id="IPR001242">
    <property type="entry name" value="Condensation_dom"/>
</dbReference>
<dbReference type="InterPro" id="IPR023213">
    <property type="entry name" value="CAT-like_dom_sf"/>
</dbReference>
<comment type="cofactor">
    <cofactor evidence="1">
        <name>pantetheine 4'-phosphate</name>
        <dbReference type="ChEBI" id="CHEBI:47942"/>
    </cofactor>
</comment>
<dbReference type="Pfam" id="PF00550">
    <property type="entry name" value="PP-binding"/>
    <property type="match status" value="2"/>
</dbReference>
<comment type="similarity">
    <text evidence="2">Belongs to the ATP-dependent AMP-binding enzyme family.</text>
</comment>
<dbReference type="EMBL" id="CP022657">
    <property type="protein sequence ID" value="ASS74663.1"/>
    <property type="molecule type" value="Genomic_DNA"/>
</dbReference>
<evidence type="ECO:0000313" key="6">
    <source>
        <dbReference type="EMBL" id="ASS74663.1"/>
    </source>
</evidence>
<sequence length="1649" mass="183923">MTLYAFPASFAQRRLWFLDQLMPGNAAYHMPFALHLKGILDVNALQGALQEIVRRHETLRTMFRERDGEPLQIVREQVEWTLTVNDLEELEETEREAHLQRSLANECARPFVLTDDLPLRVTLYRLGAEEHVLLFVLHHIVSDAWSNGVIARELSALYAGLVNGEASVLAEPDIQYADYAHYQLEWLDGAEYQESLRFWKAALEGHPYFLPLPADHERPARASGRGGAVQFTLPEGLTQQLREVALREGATMFMTLLTAFNILLARYAEVRDVLVGTPVAGRTQEEVEGTVGLFANSLVLRTQLAEEMTFAELLQAVKQKALAAYAHQEMPFDKLVEELQPERSTAYSPLFQVMFSLQNAAGPLVVLPGVTATEVEIARTHAKFDLLLDVTETADQLLCVLEYSADLFERETVEKMAGHLTTLLYGAAQSPQTKWQALPSQEIPVGLVRHEVKNSRPSEAVYAAPRTPTEEIVTAIFAGVLRVGRVGIEDDFFELGGHSLLGAQAMSRIRTAFGVGIPLEVLFESPRAVDVAAQVERILQASSGSDRASAPIALLSREQELPLSYAQQRLYVLDQILTEKSAYNMPFAVKLVGELDVSALEQSLDTIVKRHESLRTTFAEGDEGPIQVVAPAGWTPLVVVDLSGMPLEERDAELLRHVQAEAETPFSLQQGPLLRYSLLKLGEAEHVLMLNFHHIVFDGWSVGVLIRELTMLYSGGELPDIAVQYADYAAWQREWLADEVLERQISYWKSQLGGELPMLELPIDRPRPPVQTYAGAVLKFELTNELTASLKAFSTEKHATLFMTLLSGFVTLLHRYSGQEDICVGTPIAGRNREEIEETIGFFVNTLVLRSDLSNNPKFSELVGQVRQTALGAYAHQDVPFEMLVKELQPERNMSGSPLFQAMFVLQNAHVEKVALADLSLEPVELESRTAKFDMLVSMAETDGVLTGTWEYNTDLFDEATIRRMIGHFETLFVEAMREPELTVGEIKLLSAQEQMAAVLETVGGDERLRLLGSEHTEATTGSGVEAGDAPLPLLQELVEAQAAKTPDAVAVRMEGRMLTYRELNEEANRLARYLQRLGTGADVPVGISMERSPEMIVGLLAILKAGGCYVPLDPSYPKERLERIVRESRMSILLTNQSDSEWEASVTSVVNVARDQSLWAAESSANREHEVTLDHLVYVLYTSGSTGVPKGVAMPGRAVVNLIAWQLQDARAMQATTLQFTSLNFDVSFQEIFVTLCAGGTLVLMTEEMRKNLTGLPQFLREQQIERLFLPFVALQHVAEVSVEQNIDLPALQEVMTAGEQLQITPVVREFFRRHPHCLLYNQYGPTETHVVTSLRLEGSVERWPLLPSLGRPITNAKVLILDARMQLVPLGVKGEICLGGRAVARGYLEREDLTEERFVNSPYGRLYKTGDVGRLLPDGTVEYLGRLDHQVKIRGFRIELGEIEAALAQHAEIRDAVVMARNDLPGGKRLAAYVVAQDGATSGPLEWRNFLRERLPDYMVPSTFVALDQFPLTPSGKVDRKSLPAPVATQGAGENAYHPPQNEIERQLVEVWSKLLAVEQVGIHDNFFDLGGDSLLILQLHKQLVRQFPERALTVVELFRHPTIHTLAAFLVQESAEQPSFAVVENRVEKQKEMLAKRKQMMKGRRT</sequence>
<evidence type="ECO:0000256" key="4">
    <source>
        <dbReference type="ARBA" id="ARBA00022553"/>
    </source>
</evidence>
<proteinExistence type="inferred from homology"/>
<dbReference type="PROSITE" id="PS50075">
    <property type="entry name" value="CARRIER"/>
    <property type="match status" value="2"/>
</dbReference>
<dbReference type="GO" id="GO:0044550">
    <property type="term" value="P:secondary metabolite biosynthetic process"/>
    <property type="evidence" value="ECO:0007669"/>
    <property type="project" value="TreeGrafter"/>
</dbReference>
<dbReference type="PROSITE" id="PS00455">
    <property type="entry name" value="AMP_BINDING"/>
    <property type="match status" value="1"/>
</dbReference>
<dbReference type="SMART" id="SM00823">
    <property type="entry name" value="PKS_PP"/>
    <property type="match status" value="2"/>
</dbReference>
<organism evidence="6 7">
    <name type="scientific">Tumebacillus algifaecis</name>
    <dbReference type="NCBI Taxonomy" id="1214604"/>
    <lineage>
        <taxon>Bacteria</taxon>
        <taxon>Bacillati</taxon>
        <taxon>Bacillota</taxon>
        <taxon>Bacilli</taxon>
        <taxon>Bacillales</taxon>
        <taxon>Alicyclobacillaceae</taxon>
        <taxon>Tumebacillus</taxon>
    </lineage>
</organism>
<dbReference type="InterPro" id="IPR000873">
    <property type="entry name" value="AMP-dep_synth/lig_dom"/>
</dbReference>
<dbReference type="GO" id="GO:0031177">
    <property type="term" value="F:phosphopantetheine binding"/>
    <property type="evidence" value="ECO:0007669"/>
    <property type="project" value="InterPro"/>
</dbReference>
<dbReference type="InterPro" id="IPR020806">
    <property type="entry name" value="PKS_PP-bd"/>
</dbReference>
<dbReference type="InterPro" id="IPR036736">
    <property type="entry name" value="ACP-like_sf"/>
</dbReference>
<keyword evidence="7" id="KW-1185">Reference proteome</keyword>
<dbReference type="RefSeq" id="WP_094235913.1">
    <property type="nucleotide sequence ID" value="NZ_CP022657.1"/>
</dbReference>
<dbReference type="InterPro" id="IPR045851">
    <property type="entry name" value="AMP-bd_C_sf"/>
</dbReference>
<dbReference type="GO" id="GO:0072330">
    <property type="term" value="P:monocarboxylic acid biosynthetic process"/>
    <property type="evidence" value="ECO:0007669"/>
    <property type="project" value="UniProtKB-ARBA"/>
</dbReference>
<dbReference type="FunFam" id="3.40.50.980:FF:000001">
    <property type="entry name" value="Non-ribosomal peptide synthetase"/>
    <property type="match status" value="1"/>
</dbReference>
<dbReference type="SUPFAM" id="SSF47336">
    <property type="entry name" value="ACP-like"/>
    <property type="match status" value="2"/>
</dbReference>
<keyword evidence="3" id="KW-0596">Phosphopantetheine</keyword>
<dbReference type="Proteomes" id="UP000214688">
    <property type="component" value="Chromosome"/>
</dbReference>
<dbReference type="FunFam" id="3.30.559.30:FF:000001">
    <property type="entry name" value="Non-ribosomal peptide synthetase"/>
    <property type="match status" value="1"/>
</dbReference>
<evidence type="ECO:0000259" key="5">
    <source>
        <dbReference type="PROSITE" id="PS50075"/>
    </source>
</evidence>
<dbReference type="Gene3D" id="2.30.38.10">
    <property type="entry name" value="Luciferase, Domain 3"/>
    <property type="match status" value="1"/>
</dbReference>
<dbReference type="SUPFAM" id="SSF52777">
    <property type="entry name" value="CoA-dependent acyltransferases"/>
    <property type="match status" value="4"/>
</dbReference>
<accession>A0A223CZT9</accession>
<dbReference type="InterPro" id="IPR010071">
    <property type="entry name" value="AA_adenyl_dom"/>
</dbReference>
<evidence type="ECO:0000313" key="7">
    <source>
        <dbReference type="Proteomes" id="UP000214688"/>
    </source>
</evidence>
<dbReference type="FunFam" id="1.10.1200.10:FF:000016">
    <property type="entry name" value="Non-ribosomal peptide synthase"/>
    <property type="match status" value="1"/>
</dbReference>
<evidence type="ECO:0000256" key="3">
    <source>
        <dbReference type="ARBA" id="ARBA00022450"/>
    </source>
</evidence>
<dbReference type="PANTHER" id="PTHR45527">
    <property type="entry name" value="NONRIBOSOMAL PEPTIDE SYNTHETASE"/>
    <property type="match status" value="1"/>
</dbReference>